<dbReference type="InterPro" id="IPR007497">
    <property type="entry name" value="SIMPL/DUF541"/>
</dbReference>
<dbReference type="InterPro" id="IPR052022">
    <property type="entry name" value="26kDa_periplasmic_antigen"/>
</dbReference>
<comment type="caution">
    <text evidence="1">The sequence shown here is derived from an EMBL/GenBank/DDBJ whole genome shotgun (WGS) entry which is preliminary data.</text>
</comment>
<evidence type="ECO:0008006" key="3">
    <source>
        <dbReference type="Google" id="ProtNLM"/>
    </source>
</evidence>
<organism evidence="1 2">
    <name type="scientific">Rhodoferax antarcticus ANT.BR</name>
    <dbReference type="NCBI Taxonomy" id="1111071"/>
    <lineage>
        <taxon>Bacteria</taxon>
        <taxon>Pseudomonadati</taxon>
        <taxon>Pseudomonadota</taxon>
        <taxon>Betaproteobacteria</taxon>
        <taxon>Burkholderiales</taxon>
        <taxon>Comamonadaceae</taxon>
        <taxon>Rhodoferax</taxon>
    </lineage>
</organism>
<dbReference type="PANTHER" id="PTHR34387">
    <property type="entry name" value="SLR1258 PROTEIN"/>
    <property type="match status" value="1"/>
</dbReference>
<dbReference type="AlphaFoldDB" id="A0A1Q8YFC3"/>
<dbReference type="Gene3D" id="3.30.110.170">
    <property type="entry name" value="Protein of unknown function (DUF541), domain 1"/>
    <property type="match status" value="1"/>
</dbReference>
<dbReference type="Gene3D" id="3.30.70.2970">
    <property type="entry name" value="Protein of unknown function (DUF541), domain 2"/>
    <property type="match status" value="1"/>
</dbReference>
<dbReference type="Proteomes" id="UP000185911">
    <property type="component" value="Unassembled WGS sequence"/>
</dbReference>
<proteinExistence type="predicted"/>
<dbReference type="PANTHER" id="PTHR34387:SF1">
    <property type="entry name" value="PERIPLASMIC IMMUNOGENIC PROTEIN"/>
    <property type="match status" value="1"/>
</dbReference>
<keyword evidence="2" id="KW-1185">Reference proteome</keyword>
<dbReference type="GO" id="GO:0006974">
    <property type="term" value="P:DNA damage response"/>
    <property type="evidence" value="ECO:0007669"/>
    <property type="project" value="TreeGrafter"/>
</dbReference>
<dbReference type="STRING" id="81479.RA876_08900"/>
<sequence length="248" mass="26129">MSLCQQIYGLVILKNIQKVIAYIAFSAWAGAGFAQTNLQPLPAQRVNLSAQSSVQVAEDLLTLSLSTTREGTDAQVVQNQLKTALDAALVLAKKDAQALLMEVRTGRFGLSPRYSRDGKITGWQGTAELVLQGQDVARISATAGKLTTLSVASASFGLTPAQRQAAQAQAQNQAIALFRQRATDIAKAFDFGAYTLGEVSVNFDEGGPPNYRASMMAVRAEAAETAPVPVEAGLALVSVSVSGSVQLK</sequence>
<name>A0A1Q8YFC3_9BURK</name>
<reference evidence="1 2" key="1">
    <citation type="submission" date="2017-01" db="EMBL/GenBank/DDBJ databases">
        <title>Genome sequence of Rhodoferax antarcticus ANT.BR, a psychrophilic purple nonsulfur bacterium from an Antarctic microbial mat.</title>
        <authorList>
            <person name="Baker J."/>
            <person name="Riester C."/>
            <person name="Skinner B."/>
            <person name="Newell A."/>
            <person name="Swingley W."/>
            <person name="Madigan M."/>
            <person name="Jung D."/>
            <person name="Asao M."/>
            <person name="Chen M."/>
            <person name="Loughlin P."/>
            <person name="Pan H."/>
            <person name="Lin S."/>
            <person name="Li N."/>
            <person name="Shaw J."/>
            <person name="Prado M."/>
            <person name="Sherman C."/>
            <person name="Li X."/>
            <person name="Tang J."/>
            <person name="Blankenship R."/>
            <person name="Zhao T."/>
            <person name="Touchman J."/>
            <person name="Sattley M."/>
        </authorList>
    </citation>
    <scope>NUCLEOTIDE SEQUENCE [LARGE SCALE GENOMIC DNA]</scope>
    <source>
        <strain evidence="1 2">ANT.BR</strain>
    </source>
</reference>
<protein>
    <recommendedName>
        <fullName evidence="3">Periplasmic/secreted protein</fullName>
    </recommendedName>
</protein>
<accession>A0A1Q8YFC3</accession>
<evidence type="ECO:0000313" key="1">
    <source>
        <dbReference type="EMBL" id="OLP06741.1"/>
    </source>
</evidence>
<dbReference type="Pfam" id="PF04402">
    <property type="entry name" value="SIMPL"/>
    <property type="match status" value="1"/>
</dbReference>
<gene>
    <name evidence="1" type="ORF">BLL52_2981</name>
</gene>
<evidence type="ECO:0000313" key="2">
    <source>
        <dbReference type="Proteomes" id="UP000185911"/>
    </source>
</evidence>
<dbReference type="EMBL" id="MSYM01000013">
    <property type="protein sequence ID" value="OLP06741.1"/>
    <property type="molecule type" value="Genomic_DNA"/>
</dbReference>